<dbReference type="InterPro" id="IPR039420">
    <property type="entry name" value="WalR-like"/>
</dbReference>
<dbReference type="SMART" id="SM00421">
    <property type="entry name" value="HTH_LUXR"/>
    <property type="match status" value="1"/>
</dbReference>
<comment type="caution">
    <text evidence="8">The sequence shown here is derived from an EMBL/GenBank/DDBJ whole genome shotgun (WGS) entry which is preliminary data.</text>
</comment>
<feature type="modified residue" description="4-aspartylphosphate" evidence="5">
    <location>
        <position position="58"/>
    </location>
</feature>
<keyword evidence="1 5" id="KW-0597">Phosphoprotein</keyword>
<keyword evidence="3" id="KW-0238">DNA-binding</keyword>
<evidence type="ECO:0000256" key="1">
    <source>
        <dbReference type="ARBA" id="ARBA00022553"/>
    </source>
</evidence>
<accession>A0ABN0NWN9</accession>
<dbReference type="PRINTS" id="PR00038">
    <property type="entry name" value="HTHLUXR"/>
</dbReference>
<dbReference type="EMBL" id="AWVH01000043">
    <property type="protein sequence ID" value="ERJ91757.1"/>
    <property type="molecule type" value="Genomic_DNA"/>
</dbReference>
<dbReference type="InterPro" id="IPR011006">
    <property type="entry name" value="CheY-like_superfamily"/>
</dbReference>
<evidence type="ECO:0000259" key="6">
    <source>
        <dbReference type="PROSITE" id="PS50043"/>
    </source>
</evidence>
<dbReference type="PANTHER" id="PTHR43214">
    <property type="entry name" value="TWO-COMPONENT RESPONSE REGULATOR"/>
    <property type="match status" value="1"/>
</dbReference>
<evidence type="ECO:0000313" key="9">
    <source>
        <dbReference type="Proteomes" id="UP000016649"/>
    </source>
</evidence>
<feature type="domain" description="HTH luxR-type" evidence="6">
    <location>
        <begin position="153"/>
        <end position="218"/>
    </location>
</feature>
<keyword evidence="9" id="KW-1185">Reference proteome</keyword>
<dbReference type="Pfam" id="PF00072">
    <property type="entry name" value="Response_reg"/>
    <property type="match status" value="1"/>
</dbReference>
<gene>
    <name evidence="8" type="ORF">HMPREF9193_01981</name>
</gene>
<dbReference type="PROSITE" id="PS50043">
    <property type="entry name" value="HTH_LUXR_2"/>
    <property type="match status" value="1"/>
</dbReference>
<evidence type="ECO:0000256" key="3">
    <source>
        <dbReference type="ARBA" id="ARBA00023125"/>
    </source>
</evidence>
<dbReference type="CDD" id="cd17535">
    <property type="entry name" value="REC_NarL-like"/>
    <property type="match status" value="1"/>
</dbReference>
<dbReference type="Gene3D" id="3.40.50.2300">
    <property type="match status" value="1"/>
</dbReference>
<dbReference type="Pfam" id="PF00196">
    <property type="entry name" value="GerE"/>
    <property type="match status" value="1"/>
</dbReference>
<dbReference type="InterPro" id="IPR000792">
    <property type="entry name" value="Tscrpt_reg_LuxR_C"/>
</dbReference>
<dbReference type="CDD" id="cd06170">
    <property type="entry name" value="LuxR_C_like"/>
    <property type="match status" value="1"/>
</dbReference>
<proteinExistence type="predicted"/>
<keyword evidence="2" id="KW-0805">Transcription regulation</keyword>
<evidence type="ECO:0000256" key="4">
    <source>
        <dbReference type="ARBA" id="ARBA00023163"/>
    </source>
</evidence>
<dbReference type="InterPro" id="IPR058245">
    <property type="entry name" value="NreC/VraR/RcsB-like_REC"/>
</dbReference>
<reference evidence="8 9" key="1">
    <citation type="submission" date="2013-08" db="EMBL/GenBank/DDBJ databases">
        <authorList>
            <person name="Weinstock G."/>
            <person name="Sodergren E."/>
            <person name="Wylie T."/>
            <person name="Fulton L."/>
            <person name="Fulton R."/>
            <person name="Fronick C."/>
            <person name="O'Laughlin M."/>
            <person name="Godfrey J."/>
            <person name="Miner T."/>
            <person name="Herter B."/>
            <person name="Appelbaum E."/>
            <person name="Cordes M."/>
            <person name="Lek S."/>
            <person name="Wollam A."/>
            <person name="Pepin K.H."/>
            <person name="Palsikar V.B."/>
            <person name="Mitreva M."/>
            <person name="Wilson R.K."/>
        </authorList>
    </citation>
    <scope>NUCLEOTIDE SEQUENCE [LARGE SCALE GENOMIC DNA]</scope>
    <source>
        <strain evidence="8 9">ATCC 700332</strain>
    </source>
</reference>
<feature type="domain" description="Response regulatory" evidence="7">
    <location>
        <begin position="6"/>
        <end position="123"/>
    </location>
</feature>
<dbReference type="SUPFAM" id="SSF52172">
    <property type="entry name" value="CheY-like"/>
    <property type="match status" value="1"/>
</dbReference>
<dbReference type="InterPro" id="IPR001789">
    <property type="entry name" value="Sig_transdc_resp-reg_receiver"/>
</dbReference>
<evidence type="ECO:0000313" key="8">
    <source>
        <dbReference type="EMBL" id="ERJ91757.1"/>
    </source>
</evidence>
<evidence type="ECO:0000256" key="5">
    <source>
        <dbReference type="PROSITE-ProRule" id="PRU00169"/>
    </source>
</evidence>
<dbReference type="PROSITE" id="PS50110">
    <property type="entry name" value="RESPONSE_REGULATORY"/>
    <property type="match status" value="1"/>
</dbReference>
<dbReference type="RefSeq" id="WP_021686154.1">
    <property type="nucleotide sequence ID" value="NZ_KI260554.1"/>
</dbReference>
<sequence length="220" mass="24818">MYKKQKLLLVEDQACFALSLKTFLSNYANDIKVVGIAENGKIGSALADKLKPDVILMDVRMPVMDGISAVKAIKPAHPDIKIVMLSTYDEDEFVREALLAGASGYLLKDTSPTELIISIRALSTGITLISPDIARDLVRKKYVDHKKENGEHNMRYLDELTKQERETFALLATGYNNDQIAEKLHISLRTVRNRVSTIYSKLDVKDRFEIIQLANRLRPL</sequence>
<evidence type="ECO:0000256" key="2">
    <source>
        <dbReference type="ARBA" id="ARBA00023015"/>
    </source>
</evidence>
<protein>
    <submittedName>
        <fullName evidence="8">Response regulator protein VraR</fullName>
    </submittedName>
</protein>
<organism evidence="8 9">
    <name type="scientific">Treponema lecithinolyticum ATCC 700332</name>
    <dbReference type="NCBI Taxonomy" id="1321815"/>
    <lineage>
        <taxon>Bacteria</taxon>
        <taxon>Pseudomonadati</taxon>
        <taxon>Spirochaetota</taxon>
        <taxon>Spirochaetia</taxon>
        <taxon>Spirochaetales</taxon>
        <taxon>Treponemataceae</taxon>
        <taxon>Treponema</taxon>
    </lineage>
</organism>
<name>A0ABN0NWN9_TRELE</name>
<dbReference type="Proteomes" id="UP000016649">
    <property type="component" value="Unassembled WGS sequence"/>
</dbReference>
<dbReference type="PANTHER" id="PTHR43214:SF24">
    <property type="entry name" value="TRANSCRIPTIONAL REGULATORY PROTEIN NARL-RELATED"/>
    <property type="match status" value="1"/>
</dbReference>
<keyword evidence="4" id="KW-0804">Transcription</keyword>
<dbReference type="SMART" id="SM00448">
    <property type="entry name" value="REC"/>
    <property type="match status" value="1"/>
</dbReference>
<evidence type="ECO:0000259" key="7">
    <source>
        <dbReference type="PROSITE" id="PS50110"/>
    </source>
</evidence>